<reference evidence="3" key="1">
    <citation type="submission" date="2016-10" db="EMBL/GenBank/DDBJ databases">
        <authorList>
            <person name="Varghese N."/>
            <person name="Submissions S."/>
        </authorList>
    </citation>
    <scope>NUCLEOTIDE SEQUENCE [LARGE SCALE GENOMIC DNA]</scope>
    <source>
        <strain evidence="3">ES.061</strain>
    </source>
</reference>
<evidence type="ECO:0000256" key="1">
    <source>
        <dbReference type="SAM" id="SignalP"/>
    </source>
</evidence>
<name>A0A1H4JZY8_9HYPH</name>
<organism evidence="2 3">
    <name type="scientific">Nitratireductor aquibiodomus</name>
    <dbReference type="NCBI Taxonomy" id="204799"/>
    <lineage>
        <taxon>Bacteria</taxon>
        <taxon>Pseudomonadati</taxon>
        <taxon>Pseudomonadota</taxon>
        <taxon>Alphaproteobacteria</taxon>
        <taxon>Hyphomicrobiales</taxon>
        <taxon>Phyllobacteriaceae</taxon>
        <taxon>Nitratireductor</taxon>
    </lineage>
</organism>
<feature type="chain" id="PRO_5011496526" evidence="1">
    <location>
        <begin position="19"/>
        <end position="75"/>
    </location>
</feature>
<keyword evidence="1" id="KW-0732">Signal</keyword>
<protein>
    <submittedName>
        <fullName evidence="2">Uncharacterized protein</fullName>
    </submittedName>
</protein>
<dbReference type="AlphaFoldDB" id="A0A1H4JZY8"/>
<feature type="signal peptide" evidence="1">
    <location>
        <begin position="1"/>
        <end position="18"/>
    </location>
</feature>
<keyword evidence="3" id="KW-1185">Reference proteome</keyword>
<evidence type="ECO:0000313" key="3">
    <source>
        <dbReference type="Proteomes" id="UP000199064"/>
    </source>
</evidence>
<dbReference type="EMBL" id="FNSL01000001">
    <property type="protein sequence ID" value="SEB51192.1"/>
    <property type="molecule type" value="Genomic_DNA"/>
</dbReference>
<dbReference type="Proteomes" id="UP000199064">
    <property type="component" value="Unassembled WGS sequence"/>
</dbReference>
<accession>A0A1H4JZY8</accession>
<gene>
    <name evidence="2" type="ORF">SAMN05216452_1796</name>
</gene>
<proteinExistence type="predicted"/>
<sequence length="75" mass="8295">MYKSAIILAAFISTGVPASTASEMIFHCRALNTSFEIQANSPWRAYSEAYAILVGKGWPNHPQTLRAISCRLHRA</sequence>
<evidence type="ECO:0000313" key="2">
    <source>
        <dbReference type="EMBL" id="SEB51192.1"/>
    </source>
</evidence>